<evidence type="ECO:0000256" key="1">
    <source>
        <dbReference type="SAM" id="MobiDB-lite"/>
    </source>
</evidence>
<dbReference type="AlphaFoldDB" id="A0A6J7IZG0"/>
<protein>
    <submittedName>
        <fullName evidence="2">Unannotated protein</fullName>
    </submittedName>
</protein>
<dbReference type="EMBL" id="CAFBNE010000012">
    <property type="protein sequence ID" value="CAB4936256.1"/>
    <property type="molecule type" value="Genomic_DNA"/>
</dbReference>
<dbReference type="SUPFAM" id="SSF89392">
    <property type="entry name" value="Prokaryotic lipoproteins and lipoprotein localization factors"/>
    <property type="match status" value="1"/>
</dbReference>
<gene>
    <name evidence="2" type="ORF">UFOPK3772_00588</name>
</gene>
<accession>A0A6J7IZG0</accession>
<organism evidence="2">
    <name type="scientific">freshwater metagenome</name>
    <dbReference type="NCBI Taxonomy" id="449393"/>
    <lineage>
        <taxon>unclassified sequences</taxon>
        <taxon>metagenomes</taxon>
        <taxon>ecological metagenomes</taxon>
    </lineage>
</organism>
<dbReference type="InterPro" id="IPR029046">
    <property type="entry name" value="LolA/LolB/LppX"/>
</dbReference>
<dbReference type="Gene3D" id="2.50.20.20">
    <property type="match status" value="1"/>
</dbReference>
<proteinExistence type="predicted"/>
<feature type="region of interest" description="Disordered" evidence="1">
    <location>
        <begin position="30"/>
        <end position="61"/>
    </location>
</feature>
<evidence type="ECO:0000313" key="2">
    <source>
        <dbReference type="EMBL" id="CAB4936256.1"/>
    </source>
</evidence>
<sequence length="261" mass="26374">MGALSAPALLIRGLAASCLAAASLAACAPAPTPSQPSASSPVPSPSTPASVSPSPSLSTTPSATVLTTAVSATTARGTARMVIAVLTTVEGFDDEIDGEGLTVLGSGDADLTWNSAVGQTREIITANELFVQLEPPSGTWVAVPVEEWTPTAAAGRPLRGLSGIPDARPDGVEVLDGVETTRYRGFLDLAGHGDGLGLNERALQLAAANPSARIEATVWIDDRGLIVQVMRTLVGATDIAASTVTRLADFGTSAAIAPPIE</sequence>
<reference evidence="2" key="1">
    <citation type="submission" date="2020-05" db="EMBL/GenBank/DDBJ databases">
        <authorList>
            <person name="Chiriac C."/>
            <person name="Salcher M."/>
            <person name="Ghai R."/>
            <person name="Kavagutti S V."/>
        </authorList>
    </citation>
    <scope>NUCLEOTIDE SEQUENCE</scope>
</reference>
<name>A0A6J7IZG0_9ZZZZ</name>